<dbReference type="InterPro" id="IPR034812">
    <property type="entry name" value="Ppo-like_N"/>
</dbReference>
<name>A0A1Y2DYH2_9PEZI</name>
<dbReference type="Gene3D" id="1.10.630.10">
    <property type="entry name" value="Cytochrome P450"/>
    <property type="match status" value="1"/>
</dbReference>
<dbReference type="GO" id="GO:0004601">
    <property type="term" value="F:peroxidase activity"/>
    <property type="evidence" value="ECO:0007669"/>
    <property type="project" value="UniProtKB-KW"/>
</dbReference>
<dbReference type="AlphaFoldDB" id="A0A1Y2DYH2"/>
<keyword evidence="7" id="KW-1185">Reference proteome</keyword>
<dbReference type="InterPro" id="IPR037120">
    <property type="entry name" value="Haem_peroxidase_sf_animal"/>
</dbReference>
<evidence type="ECO:0000256" key="3">
    <source>
        <dbReference type="ARBA" id="ARBA00023002"/>
    </source>
</evidence>
<dbReference type="SUPFAM" id="SSF48264">
    <property type="entry name" value="Cytochrome P450"/>
    <property type="match status" value="1"/>
</dbReference>
<keyword evidence="4 5" id="KW-0408">Iron</keyword>
<dbReference type="EMBL" id="MCFJ01000007">
    <property type="protein sequence ID" value="ORY64342.1"/>
    <property type="molecule type" value="Genomic_DNA"/>
</dbReference>
<keyword evidence="1 5" id="KW-0479">Metal-binding</keyword>
<dbReference type="PANTHER" id="PTHR11903:SF13">
    <property type="entry name" value="LINOLEATE 10R-LIPOXYGENASE"/>
    <property type="match status" value="1"/>
</dbReference>
<proteinExistence type="predicted"/>
<gene>
    <name evidence="6" type="ORF">BCR38DRAFT_434855</name>
</gene>
<dbReference type="GO" id="GO:0016705">
    <property type="term" value="F:oxidoreductase activity, acting on paired donors, with incorporation or reduction of molecular oxygen"/>
    <property type="evidence" value="ECO:0007669"/>
    <property type="project" value="InterPro"/>
</dbReference>
<dbReference type="RefSeq" id="XP_040715756.1">
    <property type="nucleotide sequence ID" value="XM_040860326.1"/>
</dbReference>
<dbReference type="InParanoid" id="A0A1Y2DYH2"/>
<dbReference type="InterPro" id="IPR036396">
    <property type="entry name" value="Cyt_P450_sf"/>
</dbReference>
<evidence type="ECO:0000256" key="4">
    <source>
        <dbReference type="ARBA" id="ARBA00023004"/>
    </source>
</evidence>
<protein>
    <submittedName>
        <fullName evidence="6">Heme peroxidase</fullName>
    </submittedName>
</protein>
<dbReference type="CDD" id="cd09817">
    <property type="entry name" value="linoleate_diol_synthase_like"/>
    <property type="match status" value="1"/>
</dbReference>
<keyword evidence="3" id="KW-0560">Oxidoreductase</keyword>
<evidence type="ECO:0000256" key="1">
    <source>
        <dbReference type="ARBA" id="ARBA00022723"/>
    </source>
</evidence>
<dbReference type="GO" id="GO:0020037">
    <property type="term" value="F:heme binding"/>
    <property type="evidence" value="ECO:0007669"/>
    <property type="project" value="InterPro"/>
</dbReference>
<feature type="binding site" description="axial binding residue" evidence="5">
    <location>
        <position position="376"/>
    </location>
    <ligand>
        <name>heme b</name>
        <dbReference type="ChEBI" id="CHEBI:60344"/>
    </ligand>
    <ligandPart>
        <name>Fe</name>
        <dbReference type="ChEBI" id="CHEBI:18248"/>
    </ligandPart>
</feature>
<dbReference type="InterPro" id="IPR019791">
    <property type="entry name" value="Haem_peroxidase_animal"/>
</dbReference>
<keyword evidence="2" id="KW-0223">Dioxygenase</keyword>
<comment type="caution">
    <text evidence="6">The sequence shown here is derived from an EMBL/GenBank/DDBJ whole genome shotgun (WGS) entry which is preliminary data.</text>
</comment>
<dbReference type="OrthoDB" id="823504at2759"/>
<dbReference type="PANTHER" id="PTHR11903">
    <property type="entry name" value="PROSTAGLANDIN G/H SYNTHASE"/>
    <property type="match status" value="1"/>
</dbReference>
<dbReference type="Pfam" id="PF03098">
    <property type="entry name" value="An_peroxidase"/>
    <property type="match status" value="2"/>
</dbReference>
<dbReference type="GO" id="GO:0006979">
    <property type="term" value="P:response to oxidative stress"/>
    <property type="evidence" value="ECO:0007669"/>
    <property type="project" value="InterPro"/>
</dbReference>
<keyword evidence="5" id="KW-0349">Heme</keyword>
<accession>A0A1Y2DYH2</accession>
<dbReference type="InterPro" id="IPR050783">
    <property type="entry name" value="Oxylipin_biosynth_metab"/>
</dbReference>
<evidence type="ECO:0000313" key="6">
    <source>
        <dbReference type="EMBL" id="ORY64342.1"/>
    </source>
</evidence>
<reference evidence="6 7" key="1">
    <citation type="submission" date="2016-07" db="EMBL/GenBank/DDBJ databases">
        <title>Pervasive Adenine N6-methylation of Active Genes in Fungi.</title>
        <authorList>
            <consortium name="DOE Joint Genome Institute"/>
            <person name="Mondo S.J."/>
            <person name="Dannebaum R.O."/>
            <person name="Kuo R.C."/>
            <person name="Labutti K."/>
            <person name="Haridas S."/>
            <person name="Kuo A."/>
            <person name="Salamov A."/>
            <person name="Ahrendt S.R."/>
            <person name="Lipzen A."/>
            <person name="Sullivan W."/>
            <person name="Andreopoulos W.B."/>
            <person name="Clum A."/>
            <person name="Lindquist E."/>
            <person name="Daum C."/>
            <person name="Ramamoorthy G.K."/>
            <person name="Gryganskyi A."/>
            <person name="Culley D."/>
            <person name="Magnuson J.K."/>
            <person name="James T.Y."/>
            <person name="O'Malley M.A."/>
            <person name="Stajich J.E."/>
            <person name="Spatafora J.W."/>
            <person name="Visel A."/>
            <person name="Grigoriev I.V."/>
        </authorList>
    </citation>
    <scope>NUCLEOTIDE SEQUENCE [LARGE SCALE GENOMIC DNA]</scope>
    <source>
        <strain evidence="6 7">CBS 129021</strain>
    </source>
</reference>
<dbReference type="PRINTS" id="PR00457">
    <property type="entry name" value="ANPEROXIDASE"/>
</dbReference>
<dbReference type="GO" id="GO:0006631">
    <property type="term" value="P:fatty acid metabolic process"/>
    <property type="evidence" value="ECO:0007669"/>
    <property type="project" value="UniProtKB-ARBA"/>
</dbReference>
<dbReference type="InterPro" id="IPR010255">
    <property type="entry name" value="Haem_peroxidase_sf"/>
</dbReference>
<keyword evidence="6" id="KW-0575">Peroxidase</keyword>
<organism evidence="6 7">
    <name type="scientific">Pseudomassariella vexata</name>
    <dbReference type="NCBI Taxonomy" id="1141098"/>
    <lineage>
        <taxon>Eukaryota</taxon>
        <taxon>Fungi</taxon>
        <taxon>Dikarya</taxon>
        <taxon>Ascomycota</taxon>
        <taxon>Pezizomycotina</taxon>
        <taxon>Sordariomycetes</taxon>
        <taxon>Xylariomycetidae</taxon>
        <taxon>Amphisphaeriales</taxon>
        <taxon>Pseudomassariaceae</taxon>
        <taxon>Pseudomassariella</taxon>
    </lineage>
</organism>
<dbReference type="GO" id="GO:0051213">
    <property type="term" value="F:dioxygenase activity"/>
    <property type="evidence" value="ECO:0007669"/>
    <property type="project" value="UniProtKB-KW"/>
</dbReference>
<dbReference type="SUPFAM" id="SSF48113">
    <property type="entry name" value="Heme-dependent peroxidases"/>
    <property type="match status" value="1"/>
</dbReference>
<dbReference type="GO" id="GO:0004497">
    <property type="term" value="F:monooxygenase activity"/>
    <property type="evidence" value="ECO:0007669"/>
    <property type="project" value="InterPro"/>
</dbReference>
<dbReference type="Gene3D" id="1.10.640.10">
    <property type="entry name" value="Haem peroxidase domain superfamily, animal type"/>
    <property type="match status" value="1"/>
</dbReference>
<dbReference type="Proteomes" id="UP000193689">
    <property type="component" value="Unassembled WGS sequence"/>
</dbReference>
<evidence type="ECO:0000256" key="2">
    <source>
        <dbReference type="ARBA" id="ARBA00022964"/>
    </source>
</evidence>
<evidence type="ECO:0000256" key="5">
    <source>
        <dbReference type="PIRSR" id="PIRSR619791-2"/>
    </source>
</evidence>
<dbReference type="STRING" id="1141098.A0A1Y2DYH2"/>
<evidence type="ECO:0000313" key="7">
    <source>
        <dbReference type="Proteomes" id="UP000193689"/>
    </source>
</evidence>
<sequence length="1073" mass="120650">MGKTDDHGVFAALDKYGHLLHAAAKPVSSKRVDGPAVDDSNTSVLKDVASLDARDVKTLFTLVEKHLSKKKLTDDRTMFMENLVTLVSKLPDRSPNRARLSNAFTKDIWGSLDHPPPCGLGDVYNYRQADGSYNNIHLPELGKAGAPYARSVQPRMLMPASLPDPDLIFDVVMSRDNGGFKPHPNNISSMLFYMAILIIHDCFRTSRQDPNVSTTSSYLDLAPLYGSNKDEQASVRAFEDGKLKPDCFSEKKLLGFPPGVVCLVIMFNRFHNYTVTQLATINENGRFSQPAGFLDAEKKKAAAEKRDENLFQTARLVTCGLYVHIILHDYLRTILNLNRTESTWWIDPQSDIGDGNDSMASGNQVSLEFNLIYRWHSCVSLRDEKWTQTFTEKLVGKDHRDASTRELLEALAIWEEQIPEDPQQRSFEGLQRQADGKFNDDELARILIESIEDLAGSFGANNVPAVLRAIDVLGIQQARGWHTATLNEFRKFFGLEPHKTFQDVNSDPVVAKNLESLFEHPDYLELYPGIVCEEAKPPMVPGSGLAPGYTISRAILSDAITLVRGDRHYTLNYHPRTLTNWGFKEVESDPAIEEGCVFYKLILRAFPQHFEHNSVYAHYPMVIPSENEKILRELGRADIYEFRRPRRLPAQSIIKSPSCVKTILGNNRAFGFEPWRRGFHFLGGDDSTKACLAGDGPSSTERRGQLQNCLHPDCWETLVKQLYEEITMQLLQKWSCKVGGAKATSQVDIIRDVGNIAGVHFAAQFWSLPLKTQQRPHGIVSEHELRDILILVLMIHFYQDVDPVKTMPLLIAAKPIIEAFDKIMKAEIQIPSTGKTFGNMLSKIMGQKDEVGDFGVNISRKLHDYVLSPHESVYSQVLVAAAPMVANNAEIFAQIIDFYLGRGKEHLSRIRELAKQDTSEADKILMHYAMEGIRLNGSHAVLRYVRNDTTVLKDEHTLELKAGQMVFADLSSLAMDPTLYPEPETVRLDRPLDSYKFYVHEYHKCLGAGISRISVTAMLKVVARLDNLRRAPGPQGEVKTFVDEKGCKTYMDAFQSTYSPIATGLKVLFDGQL</sequence>
<dbReference type="PROSITE" id="PS50292">
    <property type="entry name" value="PEROXIDASE_3"/>
    <property type="match status" value="1"/>
</dbReference>
<dbReference type="CDD" id="cd20612">
    <property type="entry name" value="CYP_LDS-like_C"/>
    <property type="match status" value="1"/>
</dbReference>
<dbReference type="GeneID" id="63776538"/>
<dbReference type="GO" id="GO:0005506">
    <property type="term" value="F:iron ion binding"/>
    <property type="evidence" value="ECO:0007669"/>
    <property type="project" value="InterPro"/>
</dbReference>